<reference evidence="1 2" key="1">
    <citation type="submission" date="2021-06" db="EMBL/GenBank/DDBJ databases">
        <title>Caerostris extrusa draft genome.</title>
        <authorList>
            <person name="Kono N."/>
            <person name="Arakawa K."/>
        </authorList>
    </citation>
    <scope>NUCLEOTIDE SEQUENCE [LARGE SCALE GENOMIC DNA]</scope>
</reference>
<sequence length="79" mass="8942">MNSEHPIKASRIFYGGNRTMSALTDLNNEQDLLGRVLVGVFATLLLFPQMPKVDKTKKVFGNLEPPARNDDVDDNVRRR</sequence>
<name>A0AAV4MH89_CAEEX</name>
<protein>
    <submittedName>
        <fullName evidence="1">Uncharacterized protein</fullName>
    </submittedName>
</protein>
<proteinExistence type="predicted"/>
<dbReference type="Proteomes" id="UP001054945">
    <property type="component" value="Unassembled WGS sequence"/>
</dbReference>
<accession>A0AAV4MH89</accession>
<comment type="caution">
    <text evidence="1">The sequence shown here is derived from an EMBL/GenBank/DDBJ whole genome shotgun (WGS) entry which is preliminary data.</text>
</comment>
<evidence type="ECO:0000313" key="2">
    <source>
        <dbReference type="Proteomes" id="UP001054945"/>
    </source>
</evidence>
<evidence type="ECO:0000313" key="1">
    <source>
        <dbReference type="EMBL" id="GIX71567.1"/>
    </source>
</evidence>
<gene>
    <name evidence="1" type="ORF">CEXT_327781</name>
</gene>
<dbReference type="EMBL" id="BPLR01019765">
    <property type="protein sequence ID" value="GIX71567.1"/>
    <property type="molecule type" value="Genomic_DNA"/>
</dbReference>
<keyword evidence="2" id="KW-1185">Reference proteome</keyword>
<organism evidence="1 2">
    <name type="scientific">Caerostris extrusa</name>
    <name type="common">Bark spider</name>
    <name type="synonym">Caerostris bankana</name>
    <dbReference type="NCBI Taxonomy" id="172846"/>
    <lineage>
        <taxon>Eukaryota</taxon>
        <taxon>Metazoa</taxon>
        <taxon>Ecdysozoa</taxon>
        <taxon>Arthropoda</taxon>
        <taxon>Chelicerata</taxon>
        <taxon>Arachnida</taxon>
        <taxon>Araneae</taxon>
        <taxon>Araneomorphae</taxon>
        <taxon>Entelegynae</taxon>
        <taxon>Araneoidea</taxon>
        <taxon>Araneidae</taxon>
        <taxon>Caerostris</taxon>
    </lineage>
</organism>
<dbReference type="AlphaFoldDB" id="A0AAV4MH89"/>